<keyword evidence="1" id="KW-1133">Transmembrane helix</keyword>
<gene>
    <name evidence="2" type="ORF">SAMN05216241_10877</name>
</gene>
<feature type="transmembrane region" description="Helical" evidence="1">
    <location>
        <begin position="62"/>
        <end position="83"/>
    </location>
</feature>
<dbReference type="EMBL" id="FNCE01000008">
    <property type="protein sequence ID" value="SDG29945.1"/>
    <property type="molecule type" value="Genomic_DNA"/>
</dbReference>
<keyword evidence="1" id="KW-0812">Transmembrane</keyword>
<sequence>MNLALTARGDILRAVLVGLLVAVGTGVVTVPLFKLGIAPMPEAPSLAFAKTLFGPVPDPVGLLFHVLYVTGVTAAVLALLTGARPSGKTIALVSLALYLVAVALFFPIVGWGFAGMAVTPKIAVAAIGPHVLYGLVFWGANRLVFRQRREPGLA</sequence>
<organism evidence="2 3">
    <name type="scientific">Limimonas halophila</name>
    <dbReference type="NCBI Taxonomy" id="1082479"/>
    <lineage>
        <taxon>Bacteria</taxon>
        <taxon>Pseudomonadati</taxon>
        <taxon>Pseudomonadota</taxon>
        <taxon>Alphaproteobacteria</taxon>
        <taxon>Rhodospirillales</taxon>
        <taxon>Rhodovibrionaceae</taxon>
        <taxon>Limimonas</taxon>
    </lineage>
</organism>
<evidence type="ECO:0000313" key="2">
    <source>
        <dbReference type="EMBL" id="SDG29945.1"/>
    </source>
</evidence>
<dbReference type="RefSeq" id="WP_090020717.1">
    <property type="nucleotide sequence ID" value="NZ_FNCE01000008.1"/>
</dbReference>
<reference evidence="2 3" key="1">
    <citation type="submission" date="2016-10" db="EMBL/GenBank/DDBJ databases">
        <authorList>
            <person name="de Groot N.N."/>
        </authorList>
    </citation>
    <scope>NUCLEOTIDE SEQUENCE [LARGE SCALE GENOMIC DNA]</scope>
    <source>
        <strain evidence="2 3">DSM 25584</strain>
    </source>
</reference>
<feature type="transmembrane region" description="Helical" evidence="1">
    <location>
        <begin position="95"/>
        <end position="116"/>
    </location>
</feature>
<feature type="transmembrane region" description="Helical" evidence="1">
    <location>
        <begin position="122"/>
        <end position="140"/>
    </location>
</feature>
<keyword evidence="3" id="KW-1185">Reference proteome</keyword>
<evidence type="ECO:0000256" key="1">
    <source>
        <dbReference type="SAM" id="Phobius"/>
    </source>
</evidence>
<proteinExistence type="predicted"/>
<accession>A0A1G7T3V5</accession>
<dbReference type="OrthoDB" id="8456577at2"/>
<keyword evidence="1" id="KW-0472">Membrane</keyword>
<feature type="transmembrane region" description="Helical" evidence="1">
    <location>
        <begin position="12"/>
        <end position="33"/>
    </location>
</feature>
<dbReference type="Proteomes" id="UP000199415">
    <property type="component" value="Unassembled WGS sequence"/>
</dbReference>
<evidence type="ECO:0000313" key="3">
    <source>
        <dbReference type="Proteomes" id="UP000199415"/>
    </source>
</evidence>
<name>A0A1G7T3V5_9PROT</name>
<protein>
    <submittedName>
        <fullName evidence="2">Uncharacterized protein</fullName>
    </submittedName>
</protein>
<dbReference type="AlphaFoldDB" id="A0A1G7T3V5"/>